<dbReference type="InterPro" id="IPR011335">
    <property type="entry name" value="Restrct_endonuc-II-like"/>
</dbReference>
<dbReference type="Proteomes" id="UP001244341">
    <property type="component" value="Chromosome 12b"/>
</dbReference>
<accession>A0ABY8UHW3</accession>
<sequence length="337" mass="35337">MANPPELDGLQPHEGLLPNLDLASCTREQLQAAFPGRFFPCSHSDSHSSIETASQLHRELTAEQIAALQQGSTAWHLGRSRHITGSTVTDLLGFDCPAINRLLAAHGVYHAVKDSRQGDAKLAAATAKLRGEAAAAAGRMGPFGMLSCEFGNRHEAAGLHSLMSYAPPGAVLIDSGFVSLNPQLVAANPAFYGSILNPSNSSSSSSKCLGSLGPLDASLFSELRVGCSVDGLLAVPDGTAAQQPLVREGGSIRRAPPFTWIADAGYKAAVVEVKCPTPYYPVGGKPWAFGVRGASGYRPYKCMKAHYYCQAQLNMLVTGTELCVFVAAAAAEGPLVS</sequence>
<keyword evidence="2" id="KW-1185">Reference proteome</keyword>
<name>A0ABY8UHW3_TETOB</name>
<gene>
    <name evidence="1" type="ORF">OEZ85_005289</name>
</gene>
<dbReference type="SUPFAM" id="SSF52980">
    <property type="entry name" value="Restriction endonuclease-like"/>
    <property type="match status" value="1"/>
</dbReference>
<evidence type="ECO:0000313" key="1">
    <source>
        <dbReference type="EMBL" id="WIA20950.1"/>
    </source>
</evidence>
<dbReference type="InterPro" id="IPR011604">
    <property type="entry name" value="PDDEXK-like_dom_sf"/>
</dbReference>
<evidence type="ECO:0008006" key="3">
    <source>
        <dbReference type="Google" id="ProtNLM"/>
    </source>
</evidence>
<reference evidence="1 2" key="1">
    <citation type="submission" date="2023-05" db="EMBL/GenBank/DDBJ databases">
        <title>A 100% complete, gapless, phased diploid assembly of the Scenedesmus obliquus UTEX 3031 genome.</title>
        <authorList>
            <person name="Biondi T.C."/>
            <person name="Hanschen E.R."/>
            <person name="Kwon T."/>
            <person name="Eng W."/>
            <person name="Kruse C.P.S."/>
            <person name="Koehler S.I."/>
            <person name="Kunde Y."/>
            <person name="Gleasner C.D."/>
            <person name="You Mak K.T."/>
            <person name="Polle J."/>
            <person name="Hovde B.T."/>
            <person name="Starkenburg S.R."/>
        </authorList>
    </citation>
    <scope>NUCLEOTIDE SEQUENCE [LARGE SCALE GENOMIC DNA]</scope>
    <source>
        <strain evidence="1 2">DOE0152z</strain>
    </source>
</reference>
<evidence type="ECO:0000313" key="2">
    <source>
        <dbReference type="Proteomes" id="UP001244341"/>
    </source>
</evidence>
<dbReference type="Gene3D" id="3.90.320.10">
    <property type="match status" value="1"/>
</dbReference>
<organism evidence="1 2">
    <name type="scientific">Tetradesmus obliquus</name>
    <name type="common">Green alga</name>
    <name type="synonym">Acutodesmus obliquus</name>
    <dbReference type="NCBI Taxonomy" id="3088"/>
    <lineage>
        <taxon>Eukaryota</taxon>
        <taxon>Viridiplantae</taxon>
        <taxon>Chlorophyta</taxon>
        <taxon>core chlorophytes</taxon>
        <taxon>Chlorophyceae</taxon>
        <taxon>CS clade</taxon>
        <taxon>Sphaeropleales</taxon>
        <taxon>Scenedesmaceae</taxon>
        <taxon>Tetradesmus</taxon>
    </lineage>
</organism>
<dbReference type="EMBL" id="CP126219">
    <property type="protein sequence ID" value="WIA20950.1"/>
    <property type="molecule type" value="Genomic_DNA"/>
</dbReference>
<proteinExistence type="predicted"/>
<protein>
    <recommendedName>
        <fullName evidence="3">YqaJ viral recombinase domain-containing protein</fullName>
    </recommendedName>
</protein>